<comment type="similarity">
    <text evidence="1">Belongs to the CutA family.</text>
</comment>
<dbReference type="GO" id="GO:0010038">
    <property type="term" value="P:response to metal ion"/>
    <property type="evidence" value="ECO:0007669"/>
    <property type="project" value="InterPro"/>
</dbReference>
<dbReference type="InterPro" id="IPR015867">
    <property type="entry name" value="N-reg_PII/ATP_PRibTrfase_C"/>
</dbReference>
<reference evidence="2" key="1">
    <citation type="submission" date="2018-06" db="EMBL/GenBank/DDBJ databases">
        <authorList>
            <person name="Zhirakovskaya E."/>
        </authorList>
    </citation>
    <scope>NUCLEOTIDE SEQUENCE</scope>
</reference>
<proteinExistence type="inferred from homology"/>
<evidence type="ECO:0000256" key="1">
    <source>
        <dbReference type="ARBA" id="ARBA00010169"/>
    </source>
</evidence>
<dbReference type="PANTHER" id="PTHR23419:SF8">
    <property type="entry name" value="FI09726P"/>
    <property type="match status" value="1"/>
</dbReference>
<dbReference type="Gene3D" id="3.30.70.120">
    <property type="match status" value="1"/>
</dbReference>
<dbReference type="Pfam" id="PF03091">
    <property type="entry name" value="CutA1"/>
    <property type="match status" value="1"/>
</dbReference>
<dbReference type="InterPro" id="IPR004323">
    <property type="entry name" value="Ion_tolerance_CutA"/>
</dbReference>
<accession>A0A3B0RU92</accession>
<protein>
    <recommendedName>
        <fullName evidence="3">Periplasmic divalent cation tolerance protein CutA</fullName>
    </recommendedName>
</protein>
<dbReference type="PANTHER" id="PTHR23419">
    <property type="entry name" value="DIVALENT CATION TOLERANCE CUTA-RELATED"/>
    <property type="match status" value="1"/>
</dbReference>
<gene>
    <name evidence="2" type="ORF">MNBD_ALPHA04-1058</name>
</gene>
<dbReference type="EMBL" id="UOEF01000135">
    <property type="protein sequence ID" value="VAV92056.1"/>
    <property type="molecule type" value="Genomic_DNA"/>
</dbReference>
<dbReference type="GO" id="GO:0005507">
    <property type="term" value="F:copper ion binding"/>
    <property type="evidence" value="ECO:0007669"/>
    <property type="project" value="TreeGrafter"/>
</dbReference>
<name>A0A3B0RU92_9ZZZZ</name>
<sequence>MSEKIALVYTLFGSTEEARRVAMILIEEKLIVCANHLAPVVSQYLWEGELVEDQEHPSLFKTSDSNVAATMARLKELHGYDTPAILSWLADRAEPAFDNWVKAQLQRT</sequence>
<organism evidence="2">
    <name type="scientific">hydrothermal vent metagenome</name>
    <dbReference type="NCBI Taxonomy" id="652676"/>
    <lineage>
        <taxon>unclassified sequences</taxon>
        <taxon>metagenomes</taxon>
        <taxon>ecological metagenomes</taxon>
    </lineage>
</organism>
<evidence type="ECO:0008006" key="3">
    <source>
        <dbReference type="Google" id="ProtNLM"/>
    </source>
</evidence>
<evidence type="ECO:0000313" key="2">
    <source>
        <dbReference type="EMBL" id="VAV92056.1"/>
    </source>
</evidence>
<dbReference type="InterPro" id="IPR011322">
    <property type="entry name" value="N-reg_PII-like_a/b"/>
</dbReference>
<dbReference type="SUPFAM" id="SSF54913">
    <property type="entry name" value="GlnB-like"/>
    <property type="match status" value="1"/>
</dbReference>
<dbReference type="AlphaFoldDB" id="A0A3B0RU92"/>